<evidence type="ECO:0000313" key="3">
    <source>
        <dbReference type="EMBL" id="ROV92401.1"/>
    </source>
</evidence>
<evidence type="ECO:0000256" key="2">
    <source>
        <dbReference type="SAM" id="Phobius"/>
    </source>
</evidence>
<reference evidence="3 4" key="1">
    <citation type="submission" date="2015-09" db="EMBL/GenBank/DDBJ databases">
        <title>Host preference determinants of Valsa canker pathogens revealed by comparative genomics.</title>
        <authorList>
            <person name="Yin Z."/>
            <person name="Huang L."/>
        </authorList>
    </citation>
    <scope>NUCLEOTIDE SEQUENCE [LARGE SCALE GENOMIC DNA]</scope>
    <source>
        <strain evidence="3 4">03-1</strain>
    </source>
</reference>
<evidence type="ECO:0000313" key="4">
    <source>
        <dbReference type="Proteomes" id="UP000283895"/>
    </source>
</evidence>
<dbReference type="EMBL" id="LKEA01000050">
    <property type="protein sequence ID" value="ROV92401.1"/>
    <property type="molecule type" value="Genomic_DNA"/>
</dbReference>
<accession>A0A423VN21</accession>
<dbReference type="STRING" id="356882.A0A423VN21"/>
<name>A0A423VN21_9PEZI</name>
<dbReference type="PANTHER" id="PTHR41807">
    <property type="entry name" value="GLUTATHIONE TRANSFERASE 3"/>
    <property type="match status" value="1"/>
</dbReference>
<dbReference type="PANTHER" id="PTHR41807:SF1">
    <property type="entry name" value="GLUTATHIONE TRANSFERASE 3"/>
    <property type="match status" value="1"/>
</dbReference>
<organism evidence="3 4">
    <name type="scientific">Cytospora schulzeri</name>
    <dbReference type="NCBI Taxonomy" id="448051"/>
    <lineage>
        <taxon>Eukaryota</taxon>
        <taxon>Fungi</taxon>
        <taxon>Dikarya</taxon>
        <taxon>Ascomycota</taxon>
        <taxon>Pezizomycotina</taxon>
        <taxon>Sordariomycetes</taxon>
        <taxon>Sordariomycetidae</taxon>
        <taxon>Diaporthales</taxon>
        <taxon>Cytosporaceae</taxon>
        <taxon>Cytospora</taxon>
    </lineage>
</organism>
<dbReference type="GO" id="GO:0016020">
    <property type="term" value="C:membrane"/>
    <property type="evidence" value="ECO:0007669"/>
    <property type="project" value="TreeGrafter"/>
</dbReference>
<keyword evidence="2" id="KW-1133">Transmembrane helix</keyword>
<feature type="transmembrane region" description="Helical" evidence="2">
    <location>
        <begin position="225"/>
        <end position="247"/>
    </location>
</feature>
<gene>
    <name evidence="3" type="ORF">VMCG_09103</name>
</gene>
<evidence type="ECO:0000256" key="1">
    <source>
        <dbReference type="SAM" id="MobiDB-lite"/>
    </source>
</evidence>
<dbReference type="AlphaFoldDB" id="A0A423VN21"/>
<comment type="caution">
    <text evidence="3">The sequence shown here is derived from an EMBL/GenBank/DDBJ whole genome shotgun (WGS) entry which is preliminary data.</text>
</comment>
<proteinExistence type="predicted"/>
<dbReference type="Proteomes" id="UP000283895">
    <property type="component" value="Unassembled WGS sequence"/>
</dbReference>
<feature type="transmembrane region" description="Helical" evidence="2">
    <location>
        <begin position="306"/>
        <end position="328"/>
    </location>
</feature>
<sequence length="334" mass="36268">MSSSSNSYLRGQRKSGLLELAETVGFTNTDGMKKSDLEVALDEFLAEKQNQFSDNPAAQPYYQARARAIGSPAKKDPSVDAPKPSRRRTAKQADRSIASANEDDSELALITSTPGRALSLARRIPLPATPADVARVVDERTVAIRGRVSSLYEESGFKEVSNNTRDALSTVTSILFCISGFELYNLRKEILPDRYAFTIPAIHALRTSDYAVAVPDMFQLLTGSFWSPALLWSLTSLIIPAICGYYFNLSAAHARSGSSKKSQASESVVDPLMFSIAKAVITYVVYQQGVTFGGWVDPISVARINSAIYGGWKGVITGALISGIASFYDAVLRR</sequence>
<dbReference type="OrthoDB" id="4034134at2759"/>
<dbReference type="InterPro" id="IPR038872">
    <property type="entry name" value="Put_GTT3"/>
</dbReference>
<keyword evidence="2" id="KW-0472">Membrane</keyword>
<feature type="region of interest" description="Disordered" evidence="1">
    <location>
        <begin position="68"/>
        <end position="105"/>
    </location>
</feature>
<protein>
    <submittedName>
        <fullName evidence="3">Uncharacterized protein</fullName>
    </submittedName>
</protein>
<keyword evidence="4" id="KW-1185">Reference proteome</keyword>
<keyword evidence="2" id="KW-0812">Transmembrane</keyword>
<feature type="transmembrane region" description="Helical" evidence="2">
    <location>
        <begin position="268"/>
        <end position="286"/>
    </location>
</feature>